<dbReference type="Proteomes" id="UP001239215">
    <property type="component" value="Unassembled WGS sequence"/>
</dbReference>
<evidence type="ECO:0000256" key="1">
    <source>
        <dbReference type="ARBA" id="ARBA00023125"/>
    </source>
</evidence>
<dbReference type="InterPro" id="IPR013096">
    <property type="entry name" value="Cupin_2"/>
</dbReference>
<organism evidence="3 4">
    <name type="scientific">Nocardioides zeae</name>
    <dbReference type="NCBI Taxonomy" id="1457234"/>
    <lineage>
        <taxon>Bacteria</taxon>
        <taxon>Bacillati</taxon>
        <taxon>Actinomycetota</taxon>
        <taxon>Actinomycetes</taxon>
        <taxon>Propionibacteriales</taxon>
        <taxon>Nocardioidaceae</taxon>
        <taxon>Nocardioides</taxon>
    </lineage>
</organism>
<dbReference type="InterPro" id="IPR050807">
    <property type="entry name" value="TransReg_Diox_bact_type"/>
</dbReference>
<dbReference type="PANTHER" id="PTHR46797">
    <property type="entry name" value="HTH-TYPE TRANSCRIPTIONAL REGULATOR"/>
    <property type="match status" value="1"/>
</dbReference>
<sequence>MTSADDAALIEAVGPRVRRLRRSRGWTLEQVAAASGISVSTLSRLETGRRSPSLDLLLPLARTFRVAVDELVGAPETGDPRVHLRPFRHRTGSVLVPLTDYPGRLHVFKQVLRPRPQRLTTHDGRAWFCVLAGTVRLVVDEDESLLRPGDVAAFEATRPHWFGPADDEPVELLHLFGPHGDRPRLPGVDQG</sequence>
<dbReference type="SMART" id="SM00530">
    <property type="entry name" value="HTH_XRE"/>
    <property type="match status" value="1"/>
</dbReference>
<dbReference type="GO" id="GO:0005829">
    <property type="term" value="C:cytosol"/>
    <property type="evidence" value="ECO:0007669"/>
    <property type="project" value="TreeGrafter"/>
</dbReference>
<dbReference type="PROSITE" id="PS50943">
    <property type="entry name" value="HTH_CROC1"/>
    <property type="match status" value="1"/>
</dbReference>
<gene>
    <name evidence="3" type="ORF">QE405_001615</name>
</gene>
<dbReference type="GO" id="GO:0003700">
    <property type="term" value="F:DNA-binding transcription factor activity"/>
    <property type="evidence" value="ECO:0007669"/>
    <property type="project" value="TreeGrafter"/>
</dbReference>
<evidence type="ECO:0000259" key="2">
    <source>
        <dbReference type="PROSITE" id="PS50943"/>
    </source>
</evidence>
<dbReference type="Pfam" id="PF07883">
    <property type="entry name" value="Cupin_2"/>
    <property type="match status" value="1"/>
</dbReference>
<evidence type="ECO:0000313" key="3">
    <source>
        <dbReference type="EMBL" id="MDQ1104331.1"/>
    </source>
</evidence>
<dbReference type="Gene3D" id="2.60.120.10">
    <property type="entry name" value="Jelly Rolls"/>
    <property type="match status" value="1"/>
</dbReference>
<dbReference type="RefSeq" id="WP_307199693.1">
    <property type="nucleotide sequence ID" value="NZ_JAUTAN010000001.1"/>
</dbReference>
<evidence type="ECO:0000313" key="4">
    <source>
        <dbReference type="Proteomes" id="UP001239215"/>
    </source>
</evidence>
<dbReference type="InterPro" id="IPR001387">
    <property type="entry name" value="Cro/C1-type_HTH"/>
</dbReference>
<dbReference type="GO" id="GO:0003677">
    <property type="term" value="F:DNA binding"/>
    <property type="evidence" value="ECO:0007669"/>
    <property type="project" value="UniProtKB-KW"/>
</dbReference>
<dbReference type="AlphaFoldDB" id="A0AAJ1X0X9"/>
<dbReference type="Gene3D" id="1.10.260.40">
    <property type="entry name" value="lambda repressor-like DNA-binding domains"/>
    <property type="match status" value="1"/>
</dbReference>
<keyword evidence="1" id="KW-0238">DNA-binding</keyword>
<dbReference type="InterPro" id="IPR011051">
    <property type="entry name" value="RmlC_Cupin_sf"/>
</dbReference>
<dbReference type="InterPro" id="IPR014710">
    <property type="entry name" value="RmlC-like_jellyroll"/>
</dbReference>
<dbReference type="CDD" id="cd02209">
    <property type="entry name" value="cupin_XRE_C"/>
    <property type="match status" value="1"/>
</dbReference>
<name>A0AAJ1X0X9_9ACTN</name>
<dbReference type="SUPFAM" id="SSF47413">
    <property type="entry name" value="lambda repressor-like DNA-binding domains"/>
    <property type="match status" value="1"/>
</dbReference>
<dbReference type="PANTHER" id="PTHR46797:SF1">
    <property type="entry name" value="METHYLPHOSPHONATE SYNTHASE"/>
    <property type="match status" value="1"/>
</dbReference>
<protein>
    <submittedName>
        <fullName evidence="3">Transcriptional regulator with XRE-family HTH domain</fullName>
    </submittedName>
</protein>
<dbReference type="CDD" id="cd00093">
    <property type="entry name" value="HTH_XRE"/>
    <property type="match status" value="1"/>
</dbReference>
<proteinExistence type="predicted"/>
<dbReference type="SUPFAM" id="SSF51182">
    <property type="entry name" value="RmlC-like cupins"/>
    <property type="match status" value="1"/>
</dbReference>
<feature type="domain" description="HTH cro/C1-type" evidence="2">
    <location>
        <begin position="17"/>
        <end position="71"/>
    </location>
</feature>
<dbReference type="Pfam" id="PF01381">
    <property type="entry name" value="HTH_3"/>
    <property type="match status" value="1"/>
</dbReference>
<comment type="caution">
    <text evidence="3">The sequence shown here is derived from an EMBL/GenBank/DDBJ whole genome shotgun (WGS) entry which is preliminary data.</text>
</comment>
<reference evidence="3" key="1">
    <citation type="submission" date="2023-07" db="EMBL/GenBank/DDBJ databases">
        <title>Functional and genomic diversity of the sorghum phyllosphere microbiome.</title>
        <authorList>
            <person name="Shade A."/>
        </authorList>
    </citation>
    <scope>NUCLEOTIDE SEQUENCE</scope>
    <source>
        <strain evidence="3">SORGH_AS_1067</strain>
    </source>
</reference>
<dbReference type="EMBL" id="JAUTAN010000001">
    <property type="protein sequence ID" value="MDQ1104331.1"/>
    <property type="molecule type" value="Genomic_DNA"/>
</dbReference>
<dbReference type="InterPro" id="IPR010982">
    <property type="entry name" value="Lambda_DNA-bd_dom_sf"/>
</dbReference>
<accession>A0AAJ1X0X9</accession>